<evidence type="ECO:0000313" key="1">
    <source>
        <dbReference type="EMBL" id="NSJ46944.1"/>
    </source>
</evidence>
<sequence>MEGNGCKMTERTKQLVIVRGGGDIATGTIHKLCRCGYPVLVLESGYPSAIRRCVAFSEAVYDGTFEVEGITCIKASGYDEACTIMEQGAVPVMIDENCGVLEKVRPWALVDAILAKKNLGTTRDMADKTIGLGPGFIAGQDVDLVIETMRGHNLGRIIGNGSAAPNTGVPGVIGGYGAERVIHSPAKGIFFGKALIGDMVEQGQAIGVIVTGQGEVTVEASLTGLLRGIIKDGYPVVKGFKIADIDPRKNEYENCFTISDKARCIAGSVAEGLQMLEVKQGY</sequence>
<name>A0ABD6LQU3_9FIRM</name>
<organism evidence="1 2">
    <name type="scientific">Enterocloster clostridioformis</name>
    <dbReference type="NCBI Taxonomy" id="1531"/>
    <lineage>
        <taxon>Bacteria</taxon>
        <taxon>Bacillati</taxon>
        <taxon>Bacillota</taxon>
        <taxon>Clostridia</taxon>
        <taxon>Lachnospirales</taxon>
        <taxon>Lachnospiraceae</taxon>
        <taxon>Enterocloster</taxon>
    </lineage>
</organism>
<dbReference type="Proteomes" id="UP000719916">
    <property type="component" value="Unassembled WGS sequence"/>
</dbReference>
<comment type="caution">
    <text evidence="1">The sequence shown here is derived from an EMBL/GenBank/DDBJ whole genome shotgun (WGS) entry which is preliminary data.</text>
</comment>
<dbReference type="NCBIfam" id="TIGR03309">
    <property type="entry name" value="matur_yqeB"/>
    <property type="match status" value="1"/>
</dbReference>
<reference evidence="1 2" key="1">
    <citation type="journal article" date="2020" name="Cell Host Microbe">
        <title>Functional and Genomic Variation between Human-Derived Isolates of Lachnospiraceae Reveals Inter- and Intra-Species Diversity.</title>
        <authorList>
            <person name="Sorbara M.T."/>
            <person name="Littmann E.R."/>
            <person name="Fontana E."/>
            <person name="Moody T.U."/>
            <person name="Kohout C.E."/>
            <person name="Gjonbalaj M."/>
            <person name="Eaton V."/>
            <person name="Seok R."/>
            <person name="Leiner I.M."/>
            <person name="Pamer E.G."/>
        </authorList>
    </citation>
    <scope>NUCLEOTIDE SEQUENCE [LARGE SCALE GENOMIC DNA]</scope>
    <source>
        <strain evidence="1 2">MSK.2.26</strain>
    </source>
</reference>
<protein>
    <submittedName>
        <fullName evidence="1">EF2563 family selenium-dependent molybdenum hydroxylase system protein</fullName>
    </submittedName>
</protein>
<evidence type="ECO:0000313" key="2">
    <source>
        <dbReference type="Proteomes" id="UP000719916"/>
    </source>
</evidence>
<dbReference type="AlphaFoldDB" id="A0ABD6LQU3"/>
<dbReference type="EMBL" id="JAAISW010000109">
    <property type="protein sequence ID" value="NSJ46944.1"/>
    <property type="molecule type" value="Genomic_DNA"/>
</dbReference>
<dbReference type="InterPro" id="IPR017695">
    <property type="entry name" value="Se-dep_Mo_hydrolase_YqeB"/>
</dbReference>
<gene>
    <name evidence="1" type="ORF">G5B26_26135</name>
</gene>
<accession>A0ABD6LQU3</accession>
<proteinExistence type="predicted"/>